<gene>
    <name evidence="4" type="ORF">CCAE0312_LOCUS422</name>
</gene>
<evidence type="ECO:0000256" key="2">
    <source>
        <dbReference type="SAM" id="MobiDB-lite"/>
    </source>
</evidence>
<dbReference type="AlphaFoldDB" id="A0A7S1X9E5"/>
<organism evidence="4">
    <name type="scientific">Compsopogon caeruleus</name>
    <dbReference type="NCBI Taxonomy" id="31354"/>
    <lineage>
        <taxon>Eukaryota</taxon>
        <taxon>Rhodophyta</taxon>
        <taxon>Compsopogonophyceae</taxon>
        <taxon>Compsopogonales</taxon>
        <taxon>Compsopogonaceae</taxon>
        <taxon>Compsopogon</taxon>
    </lineage>
</organism>
<evidence type="ECO:0000313" key="4">
    <source>
        <dbReference type="EMBL" id="CAD9221911.1"/>
    </source>
</evidence>
<dbReference type="Pfam" id="PF04857">
    <property type="entry name" value="CAF1"/>
    <property type="match status" value="1"/>
</dbReference>
<dbReference type="PANTHER" id="PTHR45979:SF30">
    <property type="entry name" value="NUCLEOTIDYLTRANSFERASE"/>
    <property type="match status" value="1"/>
</dbReference>
<dbReference type="InterPro" id="IPR058920">
    <property type="entry name" value="PAP-OAS1-bd-rel"/>
</dbReference>
<accession>A0A7S1X9E5</accession>
<reference evidence="4" key="1">
    <citation type="submission" date="2021-01" db="EMBL/GenBank/DDBJ databases">
        <authorList>
            <person name="Corre E."/>
            <person name="Pelletier E."/>
            <person name="Niang G."/>
            <person name="Scheremetjew M."/>
            <person name="Finn R."/>
            <person name="Kale V."/>
            <person name="Holt S."/>
            <person name="Cochrane G."/>
            <person name="Meng A."/>
            <person name="Brown T."/>
            <person name="Cohen L."/>
        </authorList>
    </citation>
    <scope>NUCLEOTIDE SEQUENCE</scope>
    <source>
        <strain evidence="4">SAG 36.94</strain>
    </source>
</reference>
<name>A0A7S1X9E5_9RHOD</name>
<dbReference type="InterPro" id="IPR058921">
    <property type="entry name" value="PAP/OAS1-rel"/>
</dbReference>
<dbReference type="Gene3D" id="3.30.420.10">
    <property type="entry name" value="Ribonuclease H-like superfamily/Ribonuclease H"/>
    <property type="match status" value="1"/>
</dbReference>
<feature type="compositionally biased region" description="Low complexity" evidence="2">
    <location>
        <begin position="992"/>
        <end position="1003"/>
    </location>
</feature>
<dbReference type="InterPro" id="IPR012337">
    <property type="entry name" value="RNaseH-like_sf"/>
</dbReference>
<dbReference type="EMBL" id="HBGH01000849">
    <property type="protein sequence ID" value="CAD9221911.1"/>
    <property type="molecule type" value="Transcribed_RNA"/>
</dbReference>
<feature type="domain" description="PAP/OAS1 substrate-binding-related" evidence="3">
    <location>
        <begin position="652"/>
        <end position="759"/>
    </location>
</feature>
<evidence type="ECO:0000256" key="1">
    <source>
        <dbReference type="ARBA" id="ARBA00008372"/>
    </source>
</evidence>
<evidence type="ECO:0000259" key="3">
    <source>
        <dbReference type="Pfam" id="PF26180"/>
    </source>
</evidence>
<dbReference type="Gene3D" id="1.10.1410.10">
    <property type="match status" value="1"/>
</dbReference>
<sequence length="1033" mass="115676">MHDDERVVWVCRENAREAVEELIRDVQLATFVSMSVGSSCAELNIGELGKEREGESDSGLERWTRCLRMVQNSAILEWTLSTFRRTPPSTIAVHSEMDERTQFQSGAALYRVKTYRVFFVPREGHAFSVQSPEALVGRGLNISMSFAQGIQYCVALDDEEVERRNFPERDSPGPVWRRSFHSFFRSKEPIRWPGARERGIPMAEGTGADILQALIESTVPLVTHDSFAAASLLMHSFHTPIPQHLFAPTSKAEICRWLQPLKRLYDTKYIAHTHFGDTKTELDELASRYGRVVVGESVRRGGRHISRASTTRYGWDKREVKLSAKDLLQSDIFDEFDASQVCGVESVLTDAFDSPGVSAHGGLMIRPRSFESNSFDDRTSSPSSSTLVEKLCKLVQDQSIRRSVSYLTLDDLLGPEKSMEGTCRQSLQIGFVFASYVERIGLDPVNRLFEGCLWSGENDDATSLSQFGSPKGIEISDGSSFPFDDQALRTSYLFRLGIQRSPEVPRLEMISTMLIDRLVDSFIPSPHQQEERKETFHYVASIVKRSLGSQVFAFGGFALNTCLESSVLDISAFVVGQAREGCIWCNRLMTSLCDESVKPETPIRISNISFSSWQQEPVVIFRTGASLPVRISINRVNAMMQDCLVEHVDRLIGRNHTFKRGLLLVQAWAQYNIKFGTNPFRSTSESFRSGWELLTLAIVNMYHSSLHSPLHLFKVFLEVYSKTNWEEYGISLKGFVRLSDFQALKETDRNLLLDDKALDVLSGCASCKRHPRRPRLDREAGTIVAFDVWDGEVNLFAGLTVNESVAITGYLVDTVQLMKNFLGNPSPKTLEKLLGPAMRAHITKWKEGNRSLGRLIERSLSIAVDPSDLGMSGVDYNRPLIHMASISEFRNDPLAVDLTTLRNNLEYVRFVSDGATSEVGLLAFLTEVLAESGTLLIGEIGQHLRDALGDNEWGKILKEQFGGLKKFLVGHPELFFVDDDHPLNPHVYLTNSSSSKGISPGPSALVTANSKKDVKRRRQKALHVDEVSLGQAG</sequence>
<dbReference type="GO" id="GO:0003676">
    <property type="term" value="F:nucleic acid binding"/>
    <property type="evidence" value="ECO:0007669"/>
    <property type="project" value="InterPro"/>
</dbReference>
<protein>
    <recommendedName>
        <fullName evidence="3">PAP/OAS1 substrate-binding-related domain-containing protein</fullName>
    </recommendedName>
</protein>
<dbReference type="SUPFAM" id="SSF53098">
    <property type="entry name" value="Ribonuclease H-like"/>
    <property type="match status" value="1"/>
</dbReference>
<proteinExistence type="inferred from homology"/>
<dbReference type="Pfam" id="PF26180">
    <property type="entry name" value="PAP-OAS1"/>
    <property type="match status" value="1"/>
</dbReference>
<dbReference type="InterPro" id="IPR006941">
    <property type="entry name" value="RNase_CAF1"/>
</dbReference>
<dbReference type="PANTHER" id="PTHR45979">
    <property type="entry name" value="PAP/OAS1 SUBSTRATE-BINDING DOMAIN SUPERFAMILY"/>
    <property type="match status" value="1"/>
</dbReference>
<dbReference type="InterPro" id="IPR036397">
    <property type="entry name" value="RNaseH_sf"/>
</dbReference>
<feature type="region of interest" description="Disordered" evidence="2">
    <location>
        <begin position="992"/>
        <end position="1020"/>
    </location>
</feature>
<comment type="similarity">
    <text evidence="1">Belongs to the CAF1 family.</text>
</comment>